<name>A0ABW6I1Q0_9FLAO</name>
<protein>
    <submittedName>
        <fullName evidence="3">Uncharacterized protein</fullName>
    </submittedName>
</protein>
<evidence type="ECO:0000313" key="3">
    <source>
        <dbReference type="EMBL" id="MFE3870202.1"/>
    </source>
</evidence>
<evidence type="ECO:0000313" key="4">
    <source>
        <dbReference type="Proteomes" id="UP001600107"/>
    </source>
</evidence>
<dbReference type="RefSeq" id="WP_379849812.1">
    <property type="nucleotide sequence ID" value="NZ_JBHZPY010000002.1"/>
</dbReference>
<comment type="caution">
    <text evidence="3">The sequence shown here is derived from an EMBL/GenBank/DDBJ whole genome shotgun (WGS) entry which is preliminary data.</text>
</comment>
<dbReference type="EMBL" id="JBHZPY010000002">
    <property type="protein sequence ID" value="MFE3870202.1"/>
    <property type="molecule type" value="Genomic_DNA"/>
</dbReference>
<evidence type="ECO:0000256" key="2">
    <source>
        <dbReference type="SAM" id="SignalP"/>
    </source>
</evidence>
<dbReference type="Proteomes" id="UP001600107">
    <property type="component" value="Unassembled WGS sequence"/>
</dbReference>
<feature type="signal peptide" evidence="2">
    <location>
        <begin position="1"/>
        <end position="21"/>
    </location>
</feature>
<keyword evidence="4" id="KW-1185">Reference proteome</keyword>
<keyword evidence="2" id="KW-0732">Signal</keyword>
<accession>A0ABW6I1Q0</accession>
<gene>
    <name evidence="3" type="ORF">ACFX5F_03090</name>
</gene>
<sequence>MKKIKLLALLGIAFFATSAINAQVSFGLNVGLPTVVVSGHYERGYAPQRVYKEYHDNDRVYCNPGRYENRRDYDRRRYEAQRRYEEQRRYEAQQRYEAQRRYEERDNRGHCDNDEYDD</sequence>
<organism evidence="3 4">
    <name type="scientific">Flavobacterium zhoui</name>
    <dbReference type="NCBI Taxonomy" id="3230414"/>
    <lineage>
        <taxon>Bacteria</taxon>
        <taxon>Pseudomonadati</taxon>
        <taxon>Bacteroidota</taxon>
        <taxon>Flavobacteriia</taxon>
        <taxon>Flavobacteriales</taxon>
        <taxon>Flavobacteriaceae</taxon>
        <taxon>Flavobacterium</taxon>
    </lineage>
</organism>
<evidence type="ECO:0000256" key="1">
    <source>
        <dbReference type="SAM" id="MobiDB-lite"/>
    </source>
</evidence>
<proteinExistence type="predicted"/>
<reference evidence="3 4" key="1">
    <citation type="submission" date="2024-06" db="EMBL/GenBank/DDBJ databases">
        <title>Flavobacterium spp. isolated from glacier.</title>
        <authorList>
            <person name="Han D."/>
        </authorList>
    </citation>
    <scope>NUCLEOTIDE SEQUENCE [LARGE SCALE GENOMIC DNA]</scope>
    <source>
        <strain evidence="3 4">ZS1P70</strain>
    </source>
</reference>
<feature type="chain" id="PRO_5046794704" evidence="2">
    <location>
        <begin position="22"/>
        <end position="118"/>
    </location>
</feature>
<feature type="region of interest" description="Disordered" evidence="1">
    <location>
        <begin position="84"/>
        <end position="118"/>
    </location>
</feature>